<feature type="region of interest" description="Disordered" evidence="1">
    <location>
        <begin position="136"/>
        <end position="159"/>
    </location>
</feature>
<dbReference type="Pfam" id="PF00400">
    <property type="entry name" value="WD40"/>
    <property type="match status" value="1"/>
</dbReference>
<dbReference type="Proteomes" id="UP001590951">
    <property type="component" value="Unassembled WGS sequence"/>
</dbReference>
<dbReference type="SMART" id="SM00320">
    <property type="entry name" value="WD40"/>
    <property type="match status" value="7"/>
</dbReference>
<dbReference type="EMBL" id="JBHFEH010000017">
    <property type="protein sequence ID" value="KAL2054052.1"/>
    <property type="molecule type" value="Genomic_DNA"/>
</dbReference>
<feature type="compositionally biased region" description="Acidic residues" evidence="1">
    <location>
        <begin position="145"/>
        <end position="156"/>
    </location>
</feature>
<dbReference type="InterPro" id="IPR015943">
    <property type="entry name" value="WD40/YVTN_repeat-like_dom_sf"/>
</dbReference>
<dbReference type="Gene3D" id="2.130.10.10">
    <property type="entry name" value="YVTN repeat-like/Quinoprotein amine dehydrogenase"/>
    <property type="match status" value="3"/>
</dbReference>
<dbReference type="Pfam" id="PF19056">
    <property type="entry name" value="WD40_2"/>
    <property type="match status" value="1"/>
</dbReference>
<feature type="compositionally biased region" description="Basic and acidic residues" evidence="1">
    <location>
        <begin position="789"/>
        <end position="806"/>
    </location>
</feature>
<accession>A0ABR4B864</accession>
<keyword evidence="3" id="KW-1185">Reference proteome</keyword>
<feature type="region of interest" description="Disordered" evidence="1">
    <location>
        <begin position="778"/>
        <end position="815"/>
    </location>
</feature>
<reference evidence="2 3" key="1">
    <citation type="submission" date="2024-09" db="EMBL/GenBank/DDBJ databases">
        <title>Rethinking Asexuality: The Enigmatic Case of Functional Sexual Genes in Lepraria (Stereocaulaceae).</title>
        <authorList>
            <person name="Doellman M."/>
            <person name="Sun Y."/>
            <person name="Barcenas-Pena A."/>
            <person name="Lumbsch H.T."/>
            <person name="Grewe F."/>
        </authorList>
    </citation>
    <scope>NUCLEOTIDE SEQUENCE [LARGE SCALE GENOMIC DNA]</scope>
    <source>
        <strain evidence="2 3">Grewe 0041</strain>
    </source>
</reference>
<evidence type="ECO:0000313" key="3">
    <source>
        <dbReference type="Proteomes" id="UP001590951"/>
    </source>
</evidence>
<feature type="region of interest" description="Disordered" evidence="1">
    <location>
        <begin position="866"/>
        <end position="889"/>
    </location>
</feature>
<protein>
    <submittedName>
        <fullName evidence="2">Uncharacterized protein</fullName>
    </submittedName>
</protein>
<sequence>MDIHRCRFVPYTPSAINALAFSHPSNPTAPSKGPPDLRLAIGRANGDIEIWNPVKGAWGQESILRGGKDRSIEGLAWIQDPEETDRHGYKIPGRLRLFSIGYSTAVTEWDLASGRPLRHSAGNYGEIWCMAAQPKGRVPKKAANEDQEQTAEEEESQTQSVAVGCADGAIVLLNTADNDLRFTRILARPAKKKSRVLSVTFQNRHTIIAGHADSTIRIYDIRNAQQLRNMTLGTGPRNGPKETLVWSVKCLNDGTIVSGDSTGTVSFWDGKNYTLLQRIQSHEADVLEIAVSADGQSIFSGGMDRRTTLYRQTAGGGSAGRHRWAEVTHRRMHKHDVKAMATFETRTISVLVSGGLDASPIVVPIKEFGRENHRTLSYLPQRPVIKCAPRRRLMMSWWDRVVSIWTILRHGEKRTEREMSSESISPQGRKLVAKVVLKGDESIASADLSTDGSILAVSTMAELKLFRLRPKADGLRVLKLDLSSEMAKTGARSIHFSPDERWLAVIRFDDAVQLYRIRRSESPKQYPQVLPKAVNLTRLARGIRKRKNHLESLGNYNRHISHIAFSADSRILAVADISGHLDTWVVEGHEDLMQEEDETANGAKSSSSSADDSNSDSDEEEHLMVILGQHWIRNPAASLLIKLPAAPLILSFRPSPSPTTPALTNGNRGVHPTRHTPHPHSHDLPAGEDRLFVLTAENQMYEFNVLSGKMSDWSRRNPTSSLPREFRDLRDRAMGAVWDVQKQNERIWLYGANWLWMFDLSRDLPALEEQESELRILNGEGGTKQLKRKREDHEENALAQRSRHDTGAGSKVCNSEQNLGIGRKVRKIEGAEAQGARLRRFDREQSPTSDEDDRYVLVNESALVHLRRNGGEEDRGSDDEQLANGEASAHDDTWVARRARKERLPYWHTFKYRPILGIVPLESESDDEGDDDTGAGASRGIEVALVERPLWDVDLPPQYYGNQEWNP</sequence>
<dbReference type="InterPro" id="IPR046351">
    <property type="entry name" value="UTP4"/>
</dbReference>
<feature type="region of interest" description="Disordered" evidence="1">
    <location>
        <begin position="594"/>
        <end position="620"/>
    </location>
</feature>
<gene>
    <name evidence="2" type="ORF">ABVK25_005591</name>
</gene>
<proteinExistence type="predicted"/>
<dbReference type="InterPro" id="IPR001680">
    <property type="entry name" value="WD40_rpt"/>
</dbReference>
<name>A0ABR4B864_9LECA</name>
<dbReference type="PANTHER" id="PTHR44163">
    <property type="entry name" value="U3 SMALL NUCLEOLAR RNA-ASSOCIATED PROTEIN 4 HOMOLOG"/>
    <property type="match status" value="1"/>
</dbReference>
<dbReference type="InterPro" id="IPR036322">
    <property type="entry name" value="WD40_repeat_dom_sf"/>
</dbReference>
<organism evidence="2 3">
    <name type="scientific">Lepraria finkii</name>
    <dbReference type="NCBI Taxonomy" id="1340010"/>
    <lineage>
        <taxon>Eukaryota</taxon>
        <taxon>Fungi</taxon>
        <taxon>Dikarya</taxon>
        <taxon>Ascomycota</taxon>
        <taxon>Pezizomycotina</taxon>
        <taxon>Lecanoromycetes</taxon>
        <taxon>OSLEUM clade</taxon>
        <taxon>Lecanoromycetidae</taxon>
        <taxon>Lecanorales</taxon>
        <taxon>Lecanorineae</taxon>
        <taxon>Stereocaulaceae</taxon>
        <taxon>Lepraria</taxon>
    </lineage>
</organism>
<dbReference type="PANTHER" id="PTHR44163:SF1">
    <property type="entry name" value="U3 SMALL NUCLEOLAR RNA-ASSOCIATED PROTEIN 4 HOMOLOG"/>
    <property type="match status" value="1"/>
</dbReference>
<comment type="caution">
    <text evidence="2">The sequence shown here is derived from an EMBL/GenBank/DDBJ whole genome shotgun (WGS) entry which is preliminary data.</text>
</comment>
<dbReference type="SUPFAM" id="SSF50978">
    <property type="entry name" value="WD40 repeat-like"/>
    <property type="match status" value="2"/>
</dbReference>
<evidence type="ECO:0000256" key="1">
    <source>
        <dbReference type="SAM" id="MobiDB-lite"/>
    </source>
</evidence>
<evidence type="ECO:0000313" key="2">
    <source>
        <dbReference type="EMBL" id="KAL2054052.1"/>
    </source>
</evidence>